<evidence type="ECO:0000313" key="2">
    <source>
        <dbReference type="Proteomes" id="UP000001542"/>
    </source>
</evidence>
<protein>
    <submittedName>
        <fullName evidence="1">Uncharacterized protein</fullName>
    </submittedName>
</protein>
<reference evidence="1" key="1">
    <citation type="submission" date="2006-10" db="EMBL/GenBank/DDBJ databases">
        <authorList>
            <person name="Amadeo P."/>
            <person name="Zhao Q."/>
            <person name="Wortman J."/>
            <person name="Fraser-Liggett C."/>
            <person name="Carlton J."/>
        </authorList>
    </citation>
    <scope>NUCLEOTIDE SEQUENCE</scope>
    <source>
        <strain evidence="1">G3</strain>
    </source>
</reference>
<keyword evidence="2" id="KW-1185">Reference proteome</keyword>
<dbReference type="VEuPathDB" id="TrichDB:TVAG_402140"/>
<gene>
    <name evidence="1" type="ORF">TVAG_402140</name>
</gene>
<dbReference type="KEGG" id="tva:5465491"/>
<accession>A2DHX1</accession>
<name>A2DHX1_TRIV3</name>
<dbReference type="VEuPathDB" id="TrichDB:TVAGG3_0271650"/>
<organism evidence="1 2">
    <name type="scientific">Trichomonas vaginalis (strain ATCC PRA-98 / G3)</name>
    <dbReference type="NCBI Taxonomy" id="412133"/>
    <lineage>
        <taxon>Eukaryota</taxon>
        <taxon>Metamonada</taxon>
        <taxon>Parabasalia</taxon>
        <taxon>Trichomonadida</taxon>
        <taxon>Trichomonadidae</taxon>
        <taxon>Trichomonas</taxon>
    </lineage>
</organism>
<dbReference type="Proteomes" id="UP000001542">
    <property type="component" value="Unassembled WGS sequence"/>
</dbReference>
<dbReference type="EMBL" id="DS113202">
    <property type="protein sequence ID" value="EAY19960.1"/>
    <property type="molecule type" value="Genomic_DNA"/>
</dbReference>
<dbReference type="InParanoid" id="A2DHX1"/>
<dbReference type="AlphaFoldDB" id="A2DHX1"/>
<reference evidence="1" key="2">
    <citation type="journal article" date="2007" name="Science">
        <title>Draft genome sequence of the sexually transmitted pathogen Trichomonas vaginalis.</title>
        <authorList>
            <person name="Carlton J.M."/>
            <person name="Hirt R.P."/>
            <person name="Silva J.C."/>
            <person name="Delcher A.L."/>
            <person name="Schatz M."/>
            <person name="Zhao Q."/>
            <person name="Wortman J.R."/>
            <person name="Bidwell S.L."/>
            <person name="Alsmark U.C.M."/>
            <person name="Besteiro S."/>
            <person name="Sicheritz-Ponten T."/>
            <person name="Noel C.J."/>
            <person name="Dacks J.B."/>
            <person name="Foster P.G."/>
            <person name="Simillion C."/>
            <person name="Van de Peer Y."/>
            <person name="Miranda-Saavedra D."/>
            <person name="Barton G.J."/>
            <person name="Westrop G.D."/>
            <person name="Mueller S."/>
            <person name="Dessi D."/>
            <person name="Fiori P.L."/>
            <person name="Ren Q."/>
            <person name="Paulsen I."/>
            <person name="Zhang H."/>
            <person name="Bastida-Corcuera F.D."/>
            <person name="Simoes-Barbosa A."/>
            <person name="Brown M.T."/>
            <person name="Hayes R.D."/>
            <person name="Mukherjee M."/>
            <person name="Okumura C.Y."/>
            <person name="Schneider R."/>
            <person name="Smith A.J."/>
            <person name="Vanacova S."/>
            <person name="Villalvazo M."/>
            <person name="Haas B.J."/>
            <person name="Pertea M."/>
            <person name="Feldblyum T.V."/>
            <person name="Utterback T.R."/>
            <person name="Shu C.L."/>
            <person name="Osoegawa K."/>
            <person name="de Jong P.J."/>
            <person name="Hrdy I."/>
            <person name="Horvathova L."/>
            <person name="Zubacova Z."/>
            <person name="Dolezal P."/>
            <person name="Malik S.B."/>
            <person name="Logsdon J.M. Jr."/>
            <person name="Henze K."/>
            <person name="Gupta A."/>
            <person name="Wang C.C."/>
            <person name="Dunne R.L."/>
            <person name="Upcroft J.A."/>
            <person name="Upcroft P."/>
            <person name="White O."/>
            <person name="Salzberg S.L."/>
            <person name="Tang P."/>
            <person name="Chiu C.-H."/>
            <person name="Lee Y.-S."/>
            <person name="Embley T.M."/>
            <person name="Coombs G.H."/>
            <person name="Mottram J.C."/>
            <person name="Tachezy J."/>
            <person name="Fraser-Liggett C.M."/>
            <person name="Johnson P.J."/>
        </authorList>
    </citation>
    <scope>NUCLEOTIDE SEQUENCE [LARGE SCALE GENOMIC DNA]</scope>
    <source>
        <strain evidence="1">G3</strain>
    </source>
</reference>
<dbReference type="RefSeq" id="XP_001580946.1">
    <property type="nucleotide sequence ID" value="XM_001580896.1"/>
</dbReference>
<proteinExistence type="predicted"/>
<sequence>MSHVKGIIRSITFDYEDPNEITYHCDSQGKLQLPKKNPRTQHEMILTQSQFCKTSISTHPPMNTPFPIPEIRHVATREQMQERGQEEFQPSGSISEVNLDDLNLGVDNPLEIPLPDDLESYFGTFES</sequence>
<evidence type="ECO:0000313" key="1">
    <source>
        <dbReference type="EMBL" id="EAY19960.1"/>
    </source>
</evidence>